<evidence type="ECO:0000313" key="2">
    <source>
        <dbReference type="Proteomes" id="UP001165575"/>
    </source>
</evidence>
<evidence type="ECO:0000313" key="1">
    <source>
        <dbReference type="EMBL" id="MCX5619744.1"/>
    </source>
</evidence>
<protein>
    <submittedName>
        <fullName evidence="1">DUF1150 domain-containing protein</fullName>
    </submittedName>
</protein>
<proteinExistence type="predicted"/>
<keyword evidence="2" id="KW-1185">Reference proteome</keyword>
<dbReference type="Pfam" id="PF06620">
    <property type="entry name" value="DUF1150"/>
    <property type="match status" value="1"/>
</dbReference>
<name>A0ABT3WNC2_9PROT</name>
<sequence length="69" mass="7429">MHARARAMTGAELRDWGLTEVAYLRPLPYEGASLVAIYAADGTPVAIAEDEASAVDAILEQDMVPTFLH</sequence>
<gene>
    <name evidence="1" type="ORF">NQF89_04810</name>
</gene>
<comment type="caution">
    <text evidence="1">The sequence shown here is derived from an EMBL/GenBank/DDBJ whole genome shotgun (WGS) entry which is preliminary data.</text>
</comment>
<organism evidence="1 2">
    <name type="scientific">Bombella pollinis</name>
    <dbReference type="NCBI Taxonomy" id="2967337"/>
    <lineage>
        <taxon>Bacteria</taxon>
        <taxon>Pseudomonadati</taxon>
        <taxon>Pseudomonadota</taxon>
        <taxon>Alphaproteobacteria</taxon>
        <taxon>Acetobacterales</taxon>
        <taxon>Acetobacteraceae</taxon>
        <taxon>Bombella</taxon>
    </lineage>
</organism>
<dbReference type="RefSeq" id="WP_155572962.1">
    <property type="nucleotide sequence ID" value="NZ_JANIDX010000004.1"/>
</dbReference>
<accession>A0ABT3WNC2</accession>
<reference evidence="1 2" key="1">
    <citation type="submission" date="2022-07" db="EMBL/GenBank/DDBJ databases">
        <title>Bombella genomes.</title>
        <authorList>
            <person name="Harer L."/>
            <person name="Styblova S."/>
            <person name="Ehrmann M."/>
        </authorList>
    </citation>
    <scope>NUCLEOTIDE SEQUENCE [LARGE SCALE GENOMIC DNA]</scope>
    <source>
        <strain evidence="1 2">TMW 2.2556</strain>
    </source>
</reference>
<dbReference type="InterPro" id="IPR009531">
    <property type="entry name" value="DUF1150"/>
</dbReference>
<dbReference type="EMBL" id="JANIDX010000004">
    <property type="protein sequence ID" value="MCX5619744.1"/>
    <property type="molecule type" value="Genomic_DNA"/>
</dbReference>
<dbReference type="Proteomes" id="UP001165575">
    <property type="component" value="Unassembled WGS sequence"/>
</dbReference>